<accession>A0A1X0QXH9</accession>
<dbReference type="Proteomes" id="UP000242414">
    <property type="component" value="Unassembled WGS sequence"/>
</dbReference>
<dbReference type="EMBL" id="KV921971">
    <property type="protein sequence ID" value="ORE04445.1"/>
    <property type="molecule type" value="Genomic_DNA"/>
</dbReference>
<proteinExistence type="predicted"/>
<organism evidence="1">
    <name type="scientific">Rhizopus microsporus var. microsporus</name>
    <dbReference type="NCBI Taxonomy" id="86635"/>
    <lineage>
        <taxon>Eukaryota</taxon>
        <taxon>Fungi</taxon>
        <taxon>Fungi incertae sedis</taxon>
        <taxon>Mucoromycota</taxon>
        <taxon>Mucoromycotina</taxon>
        <taxon>Mucoromycetes</taxon>
        <taxon>Mucorales</taxon>
        <taxon>Mucorineae</taxon>
        <taxon>Rhizopodaceae</taxon>
        <taxon>Rhizopus</taxon>
    </lineage>
</organism>
<dbReference type="VEuPathDB" id="FungiDB:BCV72DRAFT_211245"/>
<reference evidence="1" key="1">
    <citation type="journal article" date="2016" name="Proc. Natl. Acad. Sci. U.S.A.">
        <title>Lipid metabolic changes in an early divergent fungus govern the establishment of a mutualistic symbiosis with endobacteria.</title>
        <authorList>
            <person name="Lastovetsky O.A."/>
            <person name="Gaspar M.L."/>
            <person name="Mondo S.J."/>
            <person name="LaButti K.M."/>
            <person name="Sandor L."/>
            <person name="Grigoriev I.V."/>
            <person name="Henry S.A."/>
            <person name="Pawlowska T.E."/>
        </authorList>
    </citation>
    <scope>NUCLEOTIDE SEQUENCE [LARGE SCALE GENOMIC DNA]</scope>
    <source>
        <strain evidence="1">ATCC 52814</strain>
    </source>
</reference>
<evidence type="ECO:0000313" key="1">
    <source>
        <dbReference type="EMBL" id="ORE04445.1"/>
    </source>
</evidence>
<gene>
    <name evidence="1" type="ORF">BCV72DRAFT_211245</name>
</gene>
<sequence length="49" mass="5717">MVELFTMYFDLILASLLSDPDRKELLRWSNITSDENYEMCPDATISKLS</sequence>
<name>A0A1X0QXH9_RHIZD</name>
<protein>
    <submittedName>
        <fullName evidence="1">Uncharacterized protein</fullName>
    </submittedName>
</protein>
<dbReference type="AlphaFoldDB" id="A0A1X0QXH9"/>